<dbReference type="InterPro" id="IPR002223">
    <property type="entry name" value="Kunitz_BPTI"/>
</dbReference>
<accession>A0A484DJ39</accession>
<dbReference type="EMBL" id="SCKG01000003">
    <property type="protein sequence ID" value="TDH15491.1"/>
    <property type="molecule type" value="Genomic_DNA"/>
</dbReference>
<evidence type="ECO:0000259" key="4">
    <source>
        <dbReference type="PROSITE" id="PS50279"/>
    </source>
</evidence>
<keyword evidence="2" id="KW-0472">Membrane</keyword>
<feature type="transmembrane region" description="Helical" evidence="2">
    <location>
        <begin position="231"/>
        <end position="256"/>
    </location>
</feature>
<keyword evidence="2" id="KW-0812">Transmembrane</keyword>
<evidence type="ECO:0000256" key="2">
    <source>
        <dbReference type="SAM" id="Phobius"/>
    </source>
</evidence>
<feature type="domain" description="BPTI/Kunitz inhibitor" evidence="4">
    <location>
        <begin position="80"/>
        <end position="146"/>
    </location>
</feature>
<dbReference type="PANTHER" id="PTHR10083">
    <property type="entry name" value="KUNITZ-TYPE PROTEASE INHIBITOR-RELATED"/>
    <property type="match status" value="1"/>
</dbReference>
<feature type="chain" id="PRO_5019712369" description="BPTI/Kunitz inhibitor domain-containing protein" evidence="3">
    <location>
        <begin position="22"/>
        <end position="274"/>
    </location>
</feature>
<comment type="caution">
    <text evidence="5">The sequence shown here is derived from an EMBL/GenBank/DDBJ whole genome shotgun (WGS) entry which is preliminary data.</text>
</comment>
<keyword evidence="2" id="KW-1133">Transmembrane helix</keyword>
<reference evidence="5 6" key="1">
    <citation type="submission" date="2019-01" db="EMBL/GenBank/DDBJ databases">
        <title>A chromosome-scale genome assembly of the yellow perch, Perca flavescens.</title>
        <authorList>
            <person name="Feron R."/>
            <person name="Morvezen R."/>
            <person name="Bestin A."/>
            <person name="Haffray P."/>
            <person name="Klopp C."/>
            <person name="Zahm M."/>
            <person name="Cabau C."/>
            <person name="Roques C."/>
            <person name="Donnadieu C."/>
            <person name="Bouchez O."/>
            <person name="Christie M."/>
            <person name="Larson W."/>
            <person name="Guiguen Y."/>
        </authorList>
    </citation>
    <scope>NUCLEOTIDE SEQUENCE [LARGE SCALE GENOMIC DNA]</scope>
    <source>
        <strain evidence="5">YP-PL-M2</strain>
        <tissue evidence="5">Blood</tissue>
    </source>
</reference>
<dbReference type="SMART" id="SM00131">
    <property type="entry name" value="KU"/>
    <property type="match status" value="3"/>
</dbReference>
<name>A0A484DJ39_PERFV</name>
<evidence type="ECO:0000256" key="1">
    <source>
        <dbReference type="ARBA" id="ARBA00023157"/>
    </source>
</evidence>
<organism evidence="5 6">
    <name type="scientific">Perca flavescens</name>
    <name type="common">American yellow perch</name>
    <name type="synonym">Morone flavescens</name>
    <dbReference type="NCBI Taxonomy" id="8167"/>
    <lineage>
        <taxon>Eukaryota</taxon>
        <taxon>Metazoa</taxon>
        <taxon>Chordata</taxon>
        <taxon>Craniata</taxon>
        <taxon>Vertebrata</taxon>
        <taxon>Euteleostomi</taxon>
        <taxon>Actinopterygii</taxon>
        <taxon>Neopterygii</taxon>
        <taxon>Teleostei</taxon>
        <taxon>Neoteleostei</taxon>
        <taxon>Acanthomorphata</taxon>
        <taxon>Eupercaria</taxon>
        <taxon>Perciformes</taxon>
        <taxon>Percoidei</taxon>
        <taxon>Percidae</taxon>
        <taxon>Percinae</taxon>
        <taxon>Perca</taxon>
    </lineage>
</organism>
<feature type="domain" description="BPTI/Kunitz inhibitor" evidence="4">
    <location>
        <begin position="26"/>
        <end position="75"/>
    </location>
</feature>
<keyword evidence="6" id="KW-1185">Reference proteome</keyword>
<keyword evidence="1" id="KW-1015">Disulfide bond</keyword>
<evidence type="ECO:0000313" key="5">
    <source>
        <dbReference type="EMBL" id="TDH15491.1"/>
    </source>
</evidence>
<dbReference type="Proteomes" id="UP000295070">
    <property type="component" value="Chromosome 3"/>
</dbReference>
<dbReference type="GO" id="GO:0005615">
    <property type="term" value="C:extracellular space"/>
    <property type="evidence" value="ECO:0007669"/>
    <property type="project" value="TreeGrafter"/>
</dbReference>
<sequence length="274" mass="30175">MSFLLAVALALALAFPRTGLAQDERCVDLMKDSGCQSDSPRFFYNSTSSRCQRLVGGCGSNNNTFKTLESCATLCHTVVCYRPVEYGAYPPIRFSHHTDIRGKPKDTTVNFYFYNVSSGRCEGFHFRGSGSNGNIFRTVKECKSLCGDVKERCVDLMKDSGCQSDSPRFFYNSTRSRCERLVGGCGSNRNTFKTLESCQTLCYGNATTSSPLTEDPGRPLSEDPGNSDFNILLGIIVLMVVFMVIVTFVAIVILVVQYCRRASSNGYRLLGSGP</sequence>
<feature type="signal peptide" evidence="3">
    <location>
        <begin position="1"/>
        <end position="21"/>
    </location>
</feature>
<dbReference type="GO" id="GO:0004867">
    <property type="term" value="F:serine-type endopeptidase inhibitor activity"/>
    <property type="evidence" value="ECO:0007669"/>
    <property type="project" value="InterPro"/>
</dbReference>
<dbReference type="SUPFAM" id="SSF57362">
    <property type="entry name" value="BPTI-like"/>
    <property type="match status" value="3"/>
</dbReference>
<protein>
    <recommendedName>
        <fullName evidence="4">BPTI/Kunitz inhibitor domain-containing protein</fullName>
    </recommendedName>
</protein>
<dbReference type="PANTHER" id="PTHR10083:SF374">
    <property type="entry name" value="BPTI_KUNITZ INHIBITOR DOMAIN-CONTAINING PROTEIN"/>
    <property type="match status" value="1"/>
</dbReference>
<proteinExistence type="predicted"/>
<dbReference type="InterPro" id="IPR036880">
    <property type="entry name" value="Kunitz_BPTI_sf"/>
</dbReference>
<dbReference type="InterPro" id="IPR050098">
    <property type="entry name" value="TFPI/VKTCI-like"/>
</dbReference>
<dbReference type="PROSITE" id="PS50279">
    <property type="entry name" value="BPTI_KUNITZ_2"/>
    <property type="match status" value="3"/>
</dbReference>
<dbReference type="Gene3D" id="4.10.410.10">
    <property type="entry name" value="Pancreatic trypsin inhibitor Kunitz domain"/>
    <property type="match status" value="3"/>
</dbReference>
<dbReference type="AlphaFoldDB" id="A0A484DJ39"/>
<gene>
    <name evidence="5" type="ORF">EPR50_G00031810</name>
</gene>
<evidence type="ECO:0000256" key="3">
    <source>
        <dbReference type="SAM" id="SignalP"/>
    </source>
</evidence>
<dbReference type="STRING" id="8167.A0A484DJ39"/>
<dbReference type="Pfam" id="PF00014">
    <property type="entry name" value="Kunitz_BPTI"/>
    <property type="match status" value="3"/>
</dbReference>
<feature type="domain" description="BPTI/Kunitz inhibitor" evidence="4">
    <location>
        <begin position="153"/>
        <end position="202"/>
    </location>
</feature>
<dbReference type="CDD" id="cd00109">
    <property type="entry name" value="Kunitz-type"/>
    <property type="match status" value="3"/>
</dbReference>
<evidence type="ECO:0000313" key="6">
    <source>
        <dbReference type="Proteomes" id="UP000295070"/>
    </source>
</evidence>
<keyword evidence="3" id="KW-0732">Signal</keyword>